<dbReference type="PANTHER" id="PTHR10344:SF4">
    <property type="entry name" value="UMP-CMP KINASE 2, MITOCHONDRIAL"/>
    <property type="match status" value="1"/>
</dbReference>
<evidence type="ECO:0000256" key="6">
    <source>
        <dbReference type="ARBA" id="ARBA00022741"/>
    </source>
</evidence>
<evidence type="ECO:0000256" key="7">
    <source>
        <dbReference type="ARBA" id="ARBA00022777"/>
    </source>
</evidence>
<dbReference type="GO" id="GO:0005829">
    <property type="term" value="C:cytosol"/>
    <property type="evidence" value="ECO:0007669"/>
    <property type="project" value="TreeGrafter"/>
</dbReference>
<dbReference type="Gene3D" id="3.40.50.300">
    <property type="entry name" value="P-loop containing nucleotide triphosphate hydrolases"/>
    <property type="match status" value="1"/>
</dbReference>
<evidence type="ECO:0000256" key="11">
    <source>
        <dbReference type="ARBA" id="ARBA00057735"/>
    </source>
</evidence>
<dbReference type="FunFam" id="3.40.50.300:FF:000225">
    <property type="entry name" value="Thymidylate kinase"/>
    <property type="match status" value="1"/>
</dbReference>
<dbReference type="NCBIfam" id="TIGR00041">
    <property type="entry name" value="DTMP_kinase"/>
    <property type="match status" value="1"/>
</dbReference>
<evidence type="ECO:0000313" key="14">
    <source>
        <dbReference type="EMBL" id="AKK19747.1"/>
    </source>
</evidence>
<keyword evidence="4 12" id="KW-0808">Transferase</keyword>
<dbReference type="InterPro" id="IPR039430">
    <property type="entry name" value="Thymidylate_kin-like_dom"/>
</dbReference>
<evidence type="ECO:0000256" key="4">
    <source>
        <dbReference type="ARBA" id="ARBA00022679"/>
    </source>
</evidence>
<dbReference type="EC" id="2.7.4.9" evidence="2 12"/>
<name>A0A0G3I7P1_LIBAF</name>
<dbReference type="InterPro" id="IPR018094">
    <property type="entry name" value="Thymidylate_kinase"/>
</dbReference>
<dbReference type="HAMAP" id="MF_00165">
    <property type="entry name" value="Thymidylate_kinase"/>
    <property type="match status" value="1"/>
</dbReference>
<dbReference type="EMBL" id="CP004021">
    <property type="protein sequence ID" value="AKK19747.1"/>
    <property type="molecule type" value="Genomic_DNA"/>
</dbReference>
<gene>
    <name evidence="12" type="primary">tmk</name>
    <name evidence="14" type="ORF">G293_00495</name>
</gene>
<dbReference type="RefSeq" id="WP_047263839.1">
    <property type="nucleotide sequence ID" value="NZ_CP004021.1"/>
</dbReference>
<dbReference type="GO" id="GO:0004798">
    <property type="term" value="F:dTMP kinase activity"/>
    <property type="evidence" value="ECO:0007669"/>
    <property type="project" value="UniProtKB-UniRule"/>
</dbReference>
<evidence type="ECO:0000256" key="5">
    <source>
        <dbReference type="ARBA" id="ARBA00022727"/>
    </source>
</evidence>
<dbReference type="AlphaFoldDB" id="A0A0G3I7P1"/>
<evidence type="ECO:0000256" key="1">
    <source>
        <dbReference type="ARBA" id="ARBA00009776"/>
    </source>
</evidence>
<dbReference type="GO" id="GO:0006233">
    <property type="term" value="P:dTDP biosynthetic process"/>
    <property type="evidence" value="ECO:0007669"/>
    <property type="project" value="InterPro"/>
</dbReference>
<dbReference type="SUPFAM" id="SSF52540">
    <property type="entry name" value="P-loop containing nucleoside triphosphate hydrolases"/>
    <property type="match status" value="1"/>
</dbReference>
<dbReference type="Proteomes" id="UP000035503">
    <property type="component" value="Chromosome"/>
</dbReference>
<evidence type="ECO:0000259" key="13">
    <source>
        <dbReference type="Pfam" id="PF02223"/>
    </source>
</evidence>
<dbReference type="PATRIC" id="fig|1277257.4.peg.111"/>
<dbReference type="InterPro" id="IPR027417">
    <property type="entry name" value="P-loop_NTPase"/>
</dbReference>
<dbReference type="KEGG" id="lau:G293_00495"/>
<comment type="catalytic activity">
    <reaction evidence="10 12">
        <text>dTMP + ATP = dTDP + ADP</text>
        <dbReference type="Rhea" id="RHEA:13517"/>
        <dbReference type="ChEBI" id="CHEBI:30616"/>
        <dbReference type="ChEBI" id="CHEBI:58369"/>
        <dbReference type="ChEBI" id="CHEBI:63528"/>
        <dbReference type="ChEBI" id="CHEBI:456216"/>
        <dbReference type="EC" id="2.7.4.9"/>
    </reaction>
</comment>
<keyword evidence="7 12" id="KW-0418">Kinase</keyword>
<evidence type="ECO:0000256" key="12">
    <source>
        <dbReference type="HAMAP-Rule" id="MF_00165"/>
    </source>
</evidence>
<accession>A0A0G3I7P1</accession>
<comment type="similarity">
    <text evidence="1 12">Belongs to the thymidylate kinase family.</text>
</comment>
<evidence type="ECO:0000313" key="15">
    <source>
        <dbReference type="Proteomes" id="UP000035503"/>
    </source>
</evidence>
<feature type="domain" description="Thymidylate kinase-like" evidence="13">
    <location>
        <begin position="9"/>
        <end position="204"/>
    </location>
</feature>
<evidence type="ECO:0000256" key="9">
    <source>
        <dbReference type="ARBA" id="ARBA00029962"/>
    </source>
</evidence>
<dbReference type="GO" id="GO:0006235">
    <property type="term" value="P:dTTP biosynthetic process"/>
    <property type="evidence" value="ECO:0007669"/>
    <property type="project" value="UniProtKB-UniRule"/>
</dbReference>
<reference evidence="14 15" key="1">
    <citation type="journal article" date="2015" name="Genome Announc.">
        <title>Complete Genome Sequence of 'Candidatus Liberibacter africanus,' a Bacterium Associated with Citrus Huanglongbing.</title>
        <authorList>
            <person name="Lin H."/>
            <person name="Pietersen G."/>
            <person name="Han C."/>
            <person name="Read D.A."/>
            <person name="Lou B."/>
            <person name="Gupta G."/>
            <person name="Civerolo E.L."/>
        </authorList>
    </citation>
    <scope>NUCLEOTIDE SEQUENCE [LARGE SCALE GENOMIC DNA]</scope>
    <source>
        <strain evidence="14 15">PTSAPSY</strain>
    </source>
</reference>
<evidence type="ECO:0000256" key="8">
    <source>
        <dbReference type="ARBA" id="ARBA00022840"/>
    </source>
</evidence>
<protein>
    <recommendedName>
        <fullName evidence="3 12">Thymidylate kinase</fullName>
        <ecNumber evidence="2 12">2.7.4.9</ecNumber>
    </recommendedName>
    <alternativeName>
        <fullName evidence="9 12">dTMP kinase</fullName>
    </alternativeName>
</protein>
<keyword evidence="5 12" id="KW-0545">Nucleotide biosynthesis</keyword>
<evidence type="ECO:0000256" key="3">
    <source>
        <dbReference type="ARBA" id="ARBA00017144"/>
    </source>
</evidence>
<dbReference type="GO" id="GO:0005524">
    <property type="term" value="F:ATP binding"/>
    <property type="evidence" value="ECO:0007669"/>
    <property type="project" value="UniProtKB-UniRule"/>
</dbReference>
<dbReference type="Pfam" id="PF02223">
    <property type="entry name" value="Thymidylate_kin"/>
    <property type="match status" value="1"/>
</dbReference>
<feature type="binding site" evidence="12">
    <location>
        <begin position="11"/>
        <end position="18"/>
    </location>
    <ligand>
        <name>ATP</name>
        <dbReference type="ChEBI" id="CHEBI:30616"/>
    </ligand>
</feature>
<dbReference type="GO" id="GO:0006227">
    <property type="term" value="P:dUDP biosynthetic process"/>
    <property type="evidence" value="ECO:0007669"/>
    <property type="project" value="TreeGrafter"/>
</dbReference>
<sequence>MNPGLFISFEGIEGGGKTTHILHLQRFLQQHNYNVQVTREPGGTPAAEAARHVLLSFGVDEFGSSAEAIVFAAARLDHVENVIRPALAEGKIVLCDRFLDSFYAYQGERDNSQNLLLDSLHQLSVQGIMPDCTIILDLPVDIGLERVQNRYSSSPSDGLDHFEKEDVMIHKKRRQIFLDIAYNQPERCHIVDANRSFQHVADNILDIVWKLVQKRFLPISCKRDIEP</sequence>
<dbReference type="PANTHER" id="PTHR10344">
    <property type="entry name" value="THYMIDYLATE KINASE"/>
    <property type="match status" value="1"/>
</dbReference>
<dbReference type="STRING" id="1277257.G293_00495"/>
<keyword evidence="8 12" id="KW-0067">ATP-binding</keyword>
<dbReference type="CDD" id="cd01672">
    <property type="entry name" value="TMPK"/>
    <property type="match status" value="1"/>
</dbReference>
<dbReference type="OrthoDB" id="9774907at2"/>
<comment type="function">
    <text evidence="11 12">Phosphorylation of dTMP to form dTDP in both de novo and salvage pathways of dTTP synthesis.</text>
</comment>
<evidence type="ECO:0000256" key="10">
    <source>
        <dbReference type="ARBA" id="ARBA00048743"/>
    </source>
</evidence>
<keyword evidence="6 12" id="KW-0547">Nucleotide-binding</keyword>
<evidence type="ECO:0000256" key="2">
    <source>
        <dbReference type="ARBA" id="ARBA00012980"/>
    </source>
</evidence>
<keyword evidence="15" id="KW-1185">Reference proteome</keyword>
<organism evidence="14 15">
    <name type="scientific">Candidatus Liberibacter africanus PTSAPSY</name>
    <dbReference type="NCBI Taxonomy" id="1277257"/>
    <lineage>
        <taxon>Bacteria</taxon>
        <taxon>Pseudomonadati</taxon>
        <taxon>Pseudomonadota</taxon>
        <taxon>Alphaproteobacteria</taxon>
        <taxon>Hyphomicrobiales</taxon>
        <taxon>Rhizobiaceae</taxon>
        <taxon>Liberibacter</taxon>
    </lineage>
</organism>
<proteinExistence type="inferred from homology"/>